<protein>
    <submittedName>
        <fullName evidence="1">Lipoprotein</fullName>
    </submittedName>
</protein>
<dbReference type="Proteomes" id="UP000018234">
    <property type="component" value="Unassembled WGS sequence"/>
</dbReference>
<dbReference type="Pfam" id="PF19643">
    <property type="entry name" value="DUF6146"/>
    <property type="match status" value="1"/>
</dbReference>
<comment type="caution">
    <text evidence="1">The sequence shown here is derived from an EMBL/GenBank/DDBJ whole genome shotgun (WGS) entry which is preliminary data.</text>
</comment>
<dbReference type="InterPro" id="IPR046144">
    <property type="entry name" value="DUF6146"/>
</dbReference>
<gene>
    <name evidence="1" type="ORF">FSS13T_07530</name>
</gene>
<evidence type="ECO:0000313" key="2">
    <source>
        <dbReference type="Proteomes" id="UP000018234"/>
    </source>
</evidence>
<name>A0ABN0QIH3_9FLAO</name>
<dbReference type="EMBL" id="AVFO01000004">
    <property type="protein sequence ID" value="ESU27491.1"/>
    <property type="molecule type" value="Genomic_DNA"/>
</dbReference>
<proteinExistence type="predicted"/>
<sequence>MNFSNFIRKISAMKNYIPIAIVMFTALLFSCKSTTKPMAENKTDKTLSDTVRIVNKELEYEVTIIDPGFNSWLQSTARPRGYYTQSHLESRNIPWIIEWNNRARSPKNSRDRELFLMEVNYQNGIDYGYEVNYLIYNYLVYFQIKNNIRLGGFTPRP</sequence>
<reference evidence="1 2" key="1">
    <citation type="submission" date="2013-08" db="EMBL/GenBank/DDBJ databases">
        <title>Flavobacterium saliperosum type strain genome sequencing.</title>
        <authorList>
            <person name="Lee K."/>
            <person name="Yi H."/>
            <person name="Park S."/>
            <person name="Chun J."/>
        </authorList>
    </citation>
    <scope>NUCLEOTIDE SEQUENCE [LARGE SCALE GENOMIC DNA]</scope>
    <source>
        <strain evidence="1 2">S13</strain>
    </source>
</reference>
<keyword evidence="1" id="KW-0449">Lipoprotein</keyword>
<accession>A0ABN0QIH3</accession>
<keyword evidence="2" id="KW-1185">Reference proteome</keyword>
<evidence type="ECO:0000313" key="1">
    <source>
        <dbReference type="EMBL" id="ESU27491.1"/>
    </source>
</evidence>
<organism evidence="1 2">
    <name type="scientific">Flavobacterium saliperosum S13</name>
    <dbReference type="NCBI Taxonomy" id="1341155"/>
    <lineage>
        <taxon>Bacteria</taxon>
        <taxon>Pseudomonadati</taxon>
        <taxon>Bacteroidota</taxon>
        <taxon>Flavobacteriia</taxon>
        <taxon>Flavobacteriales</taxon>
        <taxon>Flavobacteriaceae</taxon>
        <taxon>Flavobacterium</taxon>
    </lineage>
</organism>